<dbReference type="AlphaFoldDB" id="A0A0K0D3H3"/>
<keyword evidence="2" id="KW-0964">Secreted</keyword>
<evidence type="ECO:0000256" key="5">
    <source>
        <dbReference type="ARBA" id="ARBA00023157"/>
    </source>
</evidence>
<accession>A0A0K0D3H3</accession>
<keyword evidence="5" id="KW-1015">Disulfide bond</keyword>
<evidence type="ECO:0000256" key="2">
    <source>
        <dbReference type="ARBA" id="ARBA00022525"/>
    </source>
</evidence>
<dbReference type="PANTHER" id="PTHR22906">
    <property type="entry name" value="PROPERDIN"/>
    <property type="match status" value="1"/>
</dbReference>
<dbReference type="Proteomes" id="UP000035642">
    <property type="component" value="Unassembled WGS sequence"/>
</dbReference>
<evidence type="ECO:0000313" key="7">
    <source>
        <dbReference type="WBParaSite" id="ACAC_0000461801-mRNA-1"/>
    </source>
</evidence>
<dbReference type="Pfam" id="PF00090">
    <property type="entry name" value="TSP_1"/>
    <property type="match status" value="5"/>
</dbReference>
<keyword evidence="4" id="KW-0677">Repeat</keyword>
<dbReference type="InterPro" id="IPR036383">
    <property type="entry name" value="TSP1_rpt_sf"/>
</dbReference>
<dbReference type="PANTHER" id="PTHR22906:SF43">
    <property type="entry name" value="PROPERDIN"/>
    <property type="match status" value="1"/>
</dbReference>
<evidence type="ECO:0000256" key="4">
    <source>
        <dbReference type="ARBA" id="ARBA00022737"/>
    </source>
</evidence>
<dbReference type="Gene3D" id="2.20.100.10">
    <property type="entry name" value="Thrombospondin type-1 (TSP1) repeat"/>
    <property type="match status" value="5"/>
</dbReference>
<dbReference type="SUPFAM" id="SSF82895">
    <property type="entry name" value="TSP-1 type 1 repeat"/>
    <property type="match status" value="5"/>
</dbReference>
<proteinExistence type="predicted"/>
<keyword evidence="3" id="KW-0732">Signal</keyword>
<dbReference type="STRING" id="6313.A0A0K0D3H3"/>
<name>A0A0K0D3H3_ANGCA</name>
<dbReference type="PRINTS" id="PR01705">
    <property type="entry name" value="TSP1REPEAT"/>
</dbReference>
<evidence type="ECO:0000256" key="3">
    <source>
        <dbReference type="ARBA" id="ARBA00022729"/>
    </source>
</evidence>
<protein>
    <submittedName>
        <fullName evidence="7">TSP1_spondin domain-containing protein</fullName>
    </submittedName>
</protein>
<dbReference type="InterPro" id="IPR052065">
    <property type="entry name" value="Compl_asym_regulator"/>
</dbReference>
<evidence type="ECO:0000256" key="1">
    <source>
        <dbReference type="ARBA" id="ARBA00004613"/>
    </source>
</evidence>
<dbReference type="PROSITE" id="PS50092">
    <property type="entry name" value="TSP1"/>
    <property type="match status" value="5"/>
</dbReference>
<organism evidence="6 7">
    <name type="scientific">Angiostrongylus cantonensis</name>
    <name type="common">Rat lungworm</name>
    <dbReference type="NCBI Taxonomy" id="6313"/>
    <lineage>
        <taxon>Eukaryota</taxon>
        <taxon>Metazoa</taxon>
        <taxon>Ecdysozoa</taxon>
        <taxon>Nematoda</taxon>
        <taxon>Chromadorea</taxon>
        <taxon>Rhabditida</taxon>
        <taxon>Rhabditina</taxon>
        <taxon>Rhabditomorpha</taxon>
        <taxon>Strongyloidea</taxon>
        <taxon>Metastrongylidae</taxon>
        <taxon>Angiostrongylus</taxon>
    </lineage>
</organism>
<reference evidence="6" key="1">
    <citation type="submission" date="2012-09" db="EMBL/GenBank/DDBJ databases">
        <authorList>
            <person name="Martin A.A."/>
        </authorList>
    </citation>
    <scope>NUCLEOTIDE SEQUENCE</scope>
</reference>
<dbReference type="InterPro" id="IPR000884">
    <property type="entry name" value="TSP1_rpt"/>
</dbReference>
<comment type="subcellular location">
    <subcellularLocation>
        <location evidence="1">Secreted</location>
    </subcellularLocation>
</comment>
<keyword evidence="6" id="KW-1185">Reference proteome</keyword>
<evidence type="ECO:0000313" key="6">
    <source>
        <dbReference type="Proteomes" id="UP000035642"/>
    </source>
</evidence>
<dbReference type="WBParaSite" id="ACAC_0000461801-mRNA-1">
    <property type="protein sequence ID" value="ACAC_0000461801-mRNA-1"/>
    <property type="gene ID" value="ACAC_0000461801"/>
</dbReference>
<sequence length="255" mass="28618">LGVCQTWSDWCEWSTCSGSCGIGERTRTRFCYLENRRCEGKDFEVNACNPGPCPEWEEWNEWSSCSTSCGVGVSRRRRSCLGGALGNNMCLGPSSEQRFCEEALCPLWTSWVEWGACSVTCGVGTRHRYRTCQYGTDCPGPQKETIPCYGSSCPAWTEWCEWSRCSVKCGPGQRTRTRECVKADGARIHACQGLSMETTLCEGTVCCQWSDWCHWSMCDRECGGGQSIRTRICLNTQVQLSQCQGTLISYKKLFC</sequence>
<reference evidence="7" key="2">
    <citation type="submission" date="2017-02" db="UniProtKB">
        <authorList>
            <consortium name="WormBaseParasite"/>
        </authorList>
    </citation>
    <scope>IDENTIFICATION</scope>
</reference>
<dbReference type="SMART" id="SM00209">
    <property type="entry name" value="TSP1"/>
    <property type="match status" value="5"/>
</dbReference>